<organism evidence="3 4">
    <name type="scientific">Macrolepiota fuliginosa MF-IS2</name>
    <dbReference type="NCBI Taxonomy" id="1400762"/>
    <lineage>
        <taxon>Eukaryota</taxon>
        <taxon>Fungi</taxon>
        <taxon>Dikarya</taxon>
        <taxon>Basidiomycota</taxon>
        <taxon>Agaricomycotina</taxon>
        <taxon>Agaricomycetes</taxon>
        <taxon>Agaricomycetidae</taxon>
        <taxon>Agaricales</taxon>
        <taxon>Agaricineae</taxon>
        <taxon>Agaricaceae</taxon>
        <taxon>Macrolepiota</taxon>
    </lineage>
</organism>
<accession>A0A9P5X8X3</accession>
<evidence type="ECO:0000313" key="3">
    <source>
        <dbReference type="EMBL" id="KAF9446653.1"/>
    </source>
</evidence>
<proteinExistence type="predicted"/>
<keyword evidence="2" id="KW-0472">Membrane</keyword>
<keyword evidence="4" id="KW-1185">Reference proteome</keyword>
<dbReference type="Pfam" id="PF11915">
    <property type="entry name" value="DUF3433"/>
    <property type="match status" value="1"/>
</dbReference>
<feature type="transmembrane region" description="Helical" evidence="2">
    <location>
        <begin position="182"/>
        <end position="204"/>
    </location>
</feature>
<protein>
    <submittedName>
        <fullName evidence="3">Uncharacterized protein</fullName>
    </submittedName>
</protein>
<keyword evidence="2" id="KW-1133">Transmembrane helix</keyword>
<feature type="compositionally biased region" description="Polar residues" evidence="1">
    <location>
        <begin position="29"/>
        <end position="50"/>
    </location>
</feature>
<dbReference type="EMBL" id="MU151235">
    <property type="protein sequence ID" value="KAF9446653.1"/>
    <property type="molecule type" value="Genomic_DNA"/>
</dbReference>
<gene>
    <name evidence="3" type="ORF">P691DRAFT_708152</name>
</gene>
<feature type="transmembrane region" description="Helical" evidence="2">
    <location>
        <begin position="66"/>
        <end position="91"/>
    </location>
</feature>
<comment type="caution">
    <text evidence="3">The sequence shown here is derived from an EMBL/GenBank/DDBJ whole genome shotgun (WGS) entry which is preliminary data.</text>
</comment>
<evidence type="ECO:0000256" key="2">
    <source>
        <dbReference type="SAM" id="Phobius"/>
    </source>
</evidence>
<dbReference type="PANTHER" id="PTHR37544:SF3">
    <property type="entry name" value="SPRAY"/>
    <property type="match status" value="1"/>
</dbReference>
<keyword evidence="2" id="KW-0812">Transmembrane</keyword>
<dbReference type="InterPro" id="IPR021840">
    <property type="entry name" value="DUF3433"/>
</dbReference>
<sequence length="654" mass="71479">MTESRRHATLSQTQTASFASLTPTVVVTPSEGNYSSGSSKRFRETTQSIPTPEEQGLRRPKAYQPVYAHPICTLGIPIMFICLGVALEIALNFSNKSGGFKVPTVNVFGTVSGQFLASIIPTSIILPYAILYRSHDWVLRWFQPYVVLQRGNASAEESLLLDYIDLGPFFALFRALKYKHRILFMSSLTAFITYSFQPLAGSIFQIRQLQQTSSTHVKSLEQFSLADDIGQLNGFVAAAGYAEAATVHGLGDPPFTFRNWSTAAFDFPKGPNLNGTLVVNTTAVSTQVNCANPARGIEVLNPGSVNISFSSTSVDNCSPSSPIQVLNSSIAPYQYGVIDAVCPDKQVDDVEFRPVMFWFLHFKDGGTLEAKTVFCAPTILPFYVTATAHLEDGTLDSCNLSTDYDQPNNITGPPNNGRAFNGVIFNHSTDPFVQARANNTASSVPGTIFRAAFQPSGLQATFDLPNGMLDLTSQIYTQHLSVSAKSIYFVKNNSTINAAMTDLVPRLWIDPLPGHFLALCLFAIGIIGFFVHLLNYRQRSKLILAAPPGSIASITALTARSGFGELLLPYDNEEQLEKKLDGIKFRLDRRTGAIVADEVDEGVPGTGREEALLSLLGRQNERLSQHSTSSQASYQAAVGYPPWVYKTPYDRIPD</sequence>
<feature type="region of interest" description="Disordered" evidence="1">
    <location>
        <begin position="29"/>
        <end position="56"/>
    </location>
</feature>
<name>A0A9P5X8X3_9AGAR</name>
<reference evidence="3" key="1">
    <citation type="submission" date="2020-11" db="EMBL/GenBank/DDBJ databases">
        <authorList>
            <consortium name="DOE Joint Genome Institute"/>
            <person name="Ahrendt S."/>
            <person name="Riley R."/>
            <person name="Andreopoulos W."/>
            <person name="Labutti K."/>
            <person name="Pangilinan J."/>
            <person name="Ruiz-Duenas F.J."/>
            <person name="Barrasa J.M."/>
            <person name="Sanchez-Garcia M."/>
            <person name="Camarero S."/>
            <person name="Miyauchi S."/>
            <person name="Serrano A."/>
            <person name="Linde D."/>
            <person name="Babiker R."/>
            <person name="Drula E."/>
            <person name="Ayuso-Fernandez I."/>
            <person name="Pacheco R."/>
            <person name="Padilla G."/>
            <person name="Ferreira P."/>
            <person name="Barriuso J."/>
            <person name="Kellner H."/>
            <person name="Castanera R."/>
            <person name="Alfaro M."/>
            <person name="Ramirez L."/>
            <person name="Pisabarro A.G."/>
            <person name="Kuo A."/>
            <person name="Tritt A."/>
            <person name="Lipzen A."/>
            <person name="He G."/>
            <person name="Yan M."/>
            <person name="Ng V."/>
            <person name="Cullen D."/>
            <person name="Martin F."/>
            <person name="Rosso M.-N."/>
            <person name="Henrissat B."/>
            <person name="Hibbett D."/>
            <person name="Martinez A.T."/>
            <person name="Grigoriev I.V."/>
        </authorList>
    </citation>
    <scope>NUCLEOTIDE SEQUENCE</scope>
    <source>
        <strain evidence="3">MF-IS2</strain>
    </source>
</reference>
<feature type="transmembrane region" description="Helical" evidence="2">
    <location>
        <begin position="111"/>
        <end position="131"/>
    </location>
</feature>
<dbReference type="Proteomes" id="UP000807342">
    <property type="component" value="Unassembled WGS sequence"/>
</dbReference>
<evidence type="ECO:0000256" key="1">
    <source>
        <dbReference type="SAM" id="MobiDB-lite"/>
    </source>
</evidence>
<dbReference type="PANTHER" id="PTHR37544">
    <property type="entry name" value="SPRAY-RELATED"/>
    <property type="match status" value="1"/>
</dbReference>
<dbReference type="AlphaFoldDB" id="A0A9P5X8X3"/>
<dbReference type="OrthoDB" id="3248909at2759"/>
<feature type="transmembrane region" description="Helical" evidence="2">
    <location>
        <begin position="516"/>
        <end position="534"/>
    </location>
</feature>
<evidence type="ECO:0000313" key="4">
    <source>
        <dbReference type="Proteomes" id="UP000807342"/>
    </source>
</evidence>